<dbReference type="InterPro" id="IPR046925">
    <property type="entry name" value="WD-like_fungi"/>
</dbReference>
<evidence type="ECO:0000259" key="2">
    <source>
        <dbReference type="Pfam" id="PF20493"/>
    </source>
</evidence>
<keyword evidence="1" id="KW-0732">Signal</keyword>
<gene>
    <name evidence="3" type="ORF">MFIFM68171_07961</name>
</gene>
<organism evidence="3 4">
    <name type="scientific">Madurella fahalii</name>
    <dbReference type="NCBI Taxonomy" id="1157608"/>
    <lineage>
        <taxon>Eukaryota</taxon>
        <taxon>Fungi</taxon>
        <taxon>Dikarya</taxon>
        <taxon>Ascomycota</taxon>
        <taxon>Pezizomycotina</taxon>
        <taxon>Sordariomycetes</taxon>
        <taxon>Sordariomycetidae</taxon>
        <taxon>Sordariales</taxon>
        <taxon>Sordariales incertae sedis</taxon>
        <taxon>Madurella</taxon>
    </lineage>
</organism>
<comment type="caution">
    <text evidence="3">The sequence shown here is derived from an EMBL/GenBank/DDBJ whole genome shotgun (WGS) entry which is preliminary data.</text>
</comment>
<name>A0ABQ0GJ50_9PEZI</name>
<evidence type="ECO:0000313" key="3">
    <source>
        <dbReference type="EMBL" id="GAB1317751.1"/>
    </source>
</evidence>
<sequence length="172" mass="17804">MMFIKQTLVSAFCLATLAAALPAPDVPDGLVILQQSEMDNGVLTVYGDATPEKREAVEHLDRRQCGSNSIQCFSSNTANPGTCQQLINNVRNNGSGLPSSPRSICFSNSGGQCCISWANPVSGAIQAHLADAAQSTLNTCSTGSAVSGVSRNTIIGTTCTTQCLSNRASGCS</sequence>
<keyword evidence="4" id="KW-1185">Reference proteome</keyword>
<evidence type="ECO:0000313" key="4">
    <source>
        <dbReference type="Proteomes" id="UP001628179"/>
    </source>
</evidence>
<dbReference type="GeneID" id="98178704"/>
<proteinExistence type="predicted"/>
<dbReference type="EMBL" id="BAAFSV010000004">
    <property type="protein sequence ID" value="GAB1317751.1"/>
    <property type="molecule type" value="Genomic_DNA"/>
</dbReference>
<protein>
    <recommendedName>
        <fullName evidence="2">WD-like domain-containing protein</fullName>
    </recommendedName>
</protein>
<reference evidence="3 4" key="1">
    <citation type="submission" date="2024-09" db="EMBL/GenBank/DDBJ databases">
        <title>Itraconazole resistance in Madurella fahalii resulting from another homologue of gene encoding cytochrome P450 14-alpha sterol demethylase (CYP51).</title>
        <authorList>
            <person name="Yoshioka I."/>
            <person name="Fahal A.H."/>
            <person name="Kaneko S."/>
            <person name="Yaguchi T."/>
        </authorList>
    </citation>
    <scope>NUCLEOTIDE SEQUENCE [LARGE SCALE GENOMIC DNA]</scope>
    <source>
        <strain evidence="3 4">IFM 68171</strain>
    </source>
</reference>
<accession>A0ABQ0GJ50</accession>
<dbReference type="RefSeq" id="XP_070919482.1">
    <property type="nucleotide sequence ID" value="XM_071063381.1"/>
</dbReference>
<dbReference type="Proteomes" id="UP001628179">
    <property type="component" value="Unassembled WGS sequence"/>
</dbReference>
<feature type="chain" id="PRO_5047359671" description="WD-like domain-containing protein" evidence="1">
    <location>
        <begin position="21"/>
        <end position="172"/>
    </location>
</feature>
<feature type="domain" description="WD-like" evidence="2">
    <location>
        <begin position="64"/>
        <end position="171"/>
    </location>
</feature>
<evidence type="ECO:0000256" key="1">
    <source>
        <dbReference type="SAM" id="SignalP"/>
    </source>
</evidence>
<dbReference type="Pfam" id="PF20493">
    <property type="entry name" value="WD-like_fungi"/>
    <property type="match status" value="1"/>
</dbReference>
<feature type="signal peptide" evidence="1">
    <location>
        <begin position="1"/>
        <end position="20"/>
    </location>
</feature>